<proteinExistence type="predicted"/>
<gene>
    <name evidence="1" type="ORF">AVEN_193406_1</name>
</gene>
<reference evidence="1 2" key="1">
    <citation type="journal article" date="2019" name="Sci. Rep.">
        <title>Orb-weaving spider Araneus ventricosus genome elucidates the spidroin gene catalogue.</title>
        <authorList>
            <person name="Kono N."/>
            <person name="Nakamura H."/>
            <person name="Ohtoshi R."/>
            <person name="Moran D.A.P."/>
            <person name="Shinohara A."/>
            <person name="Yoshida Y."/>
            <person name="Fujiwara M."/>
            <person name="Mori M."/>
            <person name="Tomita M."/>
            <person name="Arakawa K."/>
        </authorList>
    </citation>
    <scope>NUCLEOTIDE SEQUENCE [LARGE SCALE GENOMIC DNA]</scope>
</reference>
<evidence type="ECO:0000313" key="1">
    <source>
        <dbReference type="EMBL" id="GBM37894.1"/>
    </source>
</evidence>
<keyword evidence="2" id="KW-1185">Reference proteome</keyword>
<name>A0A4Y2FEA2_ARAVE</name>
<accession>A0A4Y2FEA2</accession>
<organism evidence="1 2">
    <name type="scientific">Araneus ventricosus</name>
    <name type="common">Orbweaver spider</name>
    <name type="synonym">Epeira ventricosa</name>
    <dbReference type="NCBI Taxonomy" id="182803"/>
    <lineage>
        <taxon>Eukaryota</taxon>
        <taxon>Metazoa</taxon>
        <taxon>Ecdysozoa</taxon>
        <taxon>Arthropoda</taxon>
        <taxon>Chelicerata</taxon>
        <taxon>Arachnida</taxon>
        <taxon>Araneae</taxon>
        <taxon>Araneomorphae</taxon>
        <taxon>Entelegynae</taxon>
        <taxon>Araneoidea</taxon>
        <taxon>Araneidae</taxon>
        <taxon>Araneus</taxon>
    </lineage>
</organism>
<dbReference type="Proteomes" id="UP000499080">
    <property type="component" value="Unassembled WGS sequence"/>
</dbReference>
<dbReference type="AlphaFoldDB" id="A0A4Y2FEA2"/>
<sequence length="141" mass="16448">MLNDVPPHIQQVMWFQQDEAPAHYVRDVRNYLDITFLNRWIGLQRVNYPLSSDLRKRKDDVFMLWLALRHLDFTVGKARKGIHEKTPCDVTACRREYLRTALRSEERLYRLGSPWSTNAFGVLPAVRAGELSAIEGAVMVY</sequence>
<dbReference type="EMBL" id="BGPR01000852">
    <property type="protein sequence ID" value="GBM37894.1"/>
    <property type="molecule type" value="Genomic_DNA"/>
</dbReference>
<protein>
    <submittedName>
        <fullName evidence="1">Uncharacterized protein</fullName>
    </submittedName>
</protein>
<evidence type="ECO:0000313" key="2">
    <source>
        <dbReference type="Proteomes" id="UP000499080"/>
    </source>
</evidence>
<comment type="caution">
    <text evidence="1">The sequence shown here is derived from an EMBL/GenBank/DDBJ whole genome shotgun (WGS) entry which is preliminary data.</text>
</comment>